<dbReference type="AlphaFoldDB" id="A0A2T2YAE0"/>
<evidence type="ECO:0000313" key="7">
    <source>
        <dbReference type="EMBL" id="PSR52479.1"/>
    </source>
</evidence>
<reference evidence="7 8" key="1">
    <citation type="submission" date="2018-03" db="EMBL/GenBank/DDBJ databases">
        <title>Adhaeribacter sp. HMF7605 Genome sequencing and assembly.</title>
        <authorList>
            <person name="Kang H."/>
            <person name="Kang J."/>
            <person name="Cha I."/>
            <person name="Kim H."/>
            <person name="Joh K."/>
        </authorList>
    </citation>
    <scope>NUCLEOTIDE SEQUENCE [LARGE SCALE GENOMIC DNA]</scope>
    <source>
        <strain evidence="7 8">HMF7605</strain>
    </source>
</reference>
<feature type="domain" description="O-antigen ligase-related" evidence="6">
    <location>
        <begin position="217"/>
        <end position="364"/>
    </location>
</feature>
<keyword evidence="4 5" id="KW-0472">Membrane</keyword>
<feature type="transmembrane region" description="Helical" evidence="5">
    <location>
        <begin position="95"/>
        <end position="119"/>
    </location>
</feature>
<feature type="transmembrane region" description="Helical" evidence="5">
    <location>
        <begin position="307"/>
        <end position="324"/>
    </location>
</feature>
<gene>
    <name evidence="7" type="ORF">AHMF7605_02535</name>
</gene>
<proteinExistence type="predicted"/>
<feature type="transmembrane region" description="Helical" evidence="5">
    <location>
        <begin position="184"/>
        <end position="204"/>
    </location>
</feature>
<organism evidence="7 8">
    <name type="scientific">Adhaeribacter arboris</name>
    <dbReference type="NCBI Taxonomy" id="2072846"/>
    <lineage>
        <taxon>Bacteria</taxon>
        <taxon>Pseudomonadati</taxon>
        <taxon>Bacteroidota</taxon>
        <taxon>Cytophagia</taxon>
        <taxon>Cytophagales</taxon>
        <taxon>Hymenobacteraceae</taxon>
        <taxon>Adhaeribacter</taxon>
    </lineage>
</organism>
<keyword evidence="8" id="KW-1185">Reference proteome</keyword>
<evidence type="ECO:0000313" key="8">
    <source>
        <dbReference type="Proteomes" id="UP000240357"/>
    </source>
</evidence>
<keyword evidence="3 5" id="KW-1133">Transmembrane helix</keyword>
<evidence type="ECO:0000256" key="5">
    <source>
        <dbReference type="SAM" id="Phobius"/>
    </source>
</evidence>
<evidence type="ECO:0000256" key="2">
    <source>
        <dbReference type="ARBA" id="ARBA00022692"/>
    </source>
</evidence>
<feature type="transmembrane region" description="Helical" evidence="5">
    <location>
        <begin position="383"/>
        <end position="405"/>
    </location>
</feature>
<dbReference type="RefSeq" id="WP_106926139.1">
    <property type="nucleotide sequence ID" value="NZ_PYFT01000001.1"/>
</dbReference>
<sequence length="426" mass="49490">MKLILNKRELALVAFTIFCFISFQLTEIKFYNIKINELLALLCLPFLLYNIKTLNKYVIYFLLFFCFLLITTVIQNNFQTFYFDIESLSILRKPYFISISRFLELISCLVFAVIVYKTINYLRDNQVSLKVIINSVLLLNFYFALFLLFASLFYYLNIFSYRESTIIYDTTPYLPTYTLRLRGYYVEGGPLGLMFAFLFCLSTLVNKKEYLQKSVYILIILLAQSKAGMIAVLGWLSFEFYRKFRHTKLMKYIIFLLVLPVFLFLSYKIASGYVITLKNFEQQLLDREKDETLIMGRTAAIKIAPKMVAHHPLLGIGLGNYSLVRNDPNYLNGMPPVQGWDLPGLGGIITLLIENGVIGFVLFIFLLWQIYKRYAPYSLISQDAIIIFCLICLLGIQLQFLYIWFLIGLALAAPDAIEENLANEEE</sequence>
<dbReference type="InterPro" id="IPR007016">
    <property type="entry name" value="O-antigen_ligase-rel_domated"/>
</dbReference>
<comment type="subcellular location">
    <subcellularLocation>
        <location evidence="1">Membrane</location>
        <topology evidence="1">Multi-pass membrane protein</topology>
    </subcellularLocation>
</comment>
<dbReference type="OrthoDB" id="6501936at2"/>
<evidence type="ECO:0000256" key="3">
    <source>
        <dbReference type="ARBA" id="ARBA00022989"/>
    </source>
</evidence>
<evidence type="ECO:0000256" key="1">
    <source>
        <dbReference type="ARBA" id="ARBA00004141"/>
    </source>
</evidence>
<dbReference type="Proteomes" id="UP000240357">
    <property type="component" value="Unassembled WGS sequence"/>
</dbReference>
<feature type="transmembrane region" description="Helical" evidence="5">
    <location>
        <begin position="216"/>
        <end position="237"/>
    </location>
</feature>
<evidence type="ECO:0000259" key="6">
    <source>
        <dbReference type="Pfam" id="PF04932"/>
    </source>
</evidence>
<feature type="transmembrane region" description="Helical" evidence="5">
    <location>
        <begin position="35"/>
        <end position="51"/>
    </location>
</feature>
<evidence type="ECO:0000256" key="4">
    <source>
        <dbReference type="ARBA" id="ARBA00023136"/>
    </source>
</evidence>
<feature type="transmembrane region" description="Helical" evidence="5">
    <location>
        <begin position="58"/>
        <end position="75"/>
    </location>
</feature>
<keyword evidence="2 5" id="KW-0812">Transmembrane</keyword>
<comment type="caution">
    <text evidence="7">The sequence shown here is derived from an EMBL/GenBank/DDBJ whole genome shotgun (WGS) entry which is preliminary data.</text>
</comment>
<name>A0A2T2YAE0_9BACT</name>
<dbReference type="Pfam" id="PF04932">
    <property type="entry name" value="Wzy_C"/>
    <property type="match status" value="1"/>
</dbReference>
<feature type="transmembrane region" description="Helical" evidence="5">
    <location>
        <begin position="344"/>
        <end position="371"/>
    </location>
</feature>
<feature type="transmembrane region" description="Helical" evidence="5">
    <location>
        <begin position="131"/>
        <end position="156"/>
    </location>
</feature>
<dbReference type="GO" id="GO:0016020">
    <property type="term" value="C:membrane"/>
    <property type="evidence" value="ECO:0007669"/>
    <property type="project" value="UniProtKB-SubCell"/>
</dbReference>
<feature type="transmembrane region" description="Helical" evidence="5">
    <location>
        <begin position="249"/>
        <end position="270"/>
    </location>
</feature>
<accession>A0A2T2YAE0</accession>
<dbReference type="EMBL" id="PYFT01000001">
    <property type="protein sequence ID" value="PSR52479.1"/>
    <property type="molecule type" value="Genomic_DNA"/>
</dbReference>
<protein>
    <recommendedName>
        <fullName evidence="6">O-antigen ligase-related domain-containing protein</fullName>
    </recommendedName>
</protein>